<feature type="transmembrane region" description="Helical" evidence="8">
    <location>
        <begin position="52"/>
        <end position="72"/>
    </location>
</feature>
<feature type="transmembrane region" description="Helical" evidence="8">
    <location>
        <begin position="175"/>
        <end position="199"/>
    </location>
</feature>
<feature type="transmembrane region" description="Helical" evidence="8">
    <location>
        <begin position="359"/>
        <end position="380"/>
    </location>
</feature>
<proteinExistence type="predicted"/>
<sequence length="387" mass="43398">MQNNTLFTLISLACIIFLSPYFSRLTRMPIAPIEIILGALASYFGLITQDHIFKLVSEVAFFFLMFLAGMEIDLRMFLNADRKLLTKGYIYIFLLYVIASAITFIFSLHLLFIIIIPIMSVGMIFTLFKEYGKDKEWLNLAMLIASIGEVVSIVLLTIASSYLQYGSEPTFWLNVGYLLAFLALSVLGFKLLDVLFWWFPGFKVVLMPEYDKNEKDIRLSIAIFFSMVALMAYLRLEIAFGAFIAGMFIATFFDHKKDLPQKLGSFGFGFLVPIFFAYIGSTLKLESIFVGSLLQNAMFIVIAMVGARFLSALVFLNLLKFKGVVLYALAHSMPLTLLIAVATIAYGTKNISDELYSSFVLASLIEAIVSMVGIKIITSIKPKGELV</sequence>
<dbReference type="PANTHER" id="PTHR43562:SF1">
    <property type="entry name" value="NA(+)_H(+) ANTIPORTER YJBQ-RELATED"/>
    <property type="match status" value="1"/>
</dbReference>
<keyword evidence="4 8" id="KW-0812">Transmembrane</keyword>
<feature type="domain" description="Cation/H+ exchanger transmembrane" evidence="9">
    <location>
        <begin position="15"/>
        <end position="377"/>
    </location>
</feature>
<feature type="transmembrane region" description="Helical" evidence="8">
    <location>
        <begin position="297"/>
        <end position="319"/>
    </location>
</feature>
<comment type="subcellular location">
    <subcellularLocation>
        <location evidence="1">Membrane</location>
        <topology evidence="1">Multi-pass membrane protein</topology>
    </subcellularLocation>
</comment>
<evidence type="ECO:0000256" key="1">
    <source>
        <dbReference type="ARBA" id="ARBA00004141"/>
    </source>
</evidence>
<dbReference type="GO" id="GO:1902600">
    <property type="term" value="P:proton transmembrane transport"/>
    <property type="evidence" value="ECO:0007669"/>
    <property type="project" value="InterPro"/>
</dbReference>
<dbReference type="GO" id="GO:0016020">
    <property type="term" value="C:membrane"/>
    <property type="evidence" value="ECO:0007669"/>
    <property type="project" value="UniProtKB-SubCell"/>
</dbReference>
<keyword evidence="7 8" id="KW-0472">Membrane</keyword>
<evidence type="ECO:0000256" key="6">
    <source>
        <dbReference type="ARBA" id="ARBA00023065"/>
    </source>
</evidence>
<evidence type="ECO:0000256" key="2">
    <source>
        <dbReference type="ARBA" id="ARBA00022448"/>
    </source>
</evidence>
<keyword evidence="6" id="KW-0406">Ion transport</keyword>
<evidence type="ECO:0000256" key="4">
    <source>
        <dbReference type="ARBA" id="ARBA00022692"/>
    </source>
</evidence>
<keyword evidence="5 8" id="KW-1133">Transmembrane helix</keyword>
<dbReference type="InterPro" id="IPR038770">
    <property type="entry name" value="Na+/solute_symporter_sf"/>
</dbReference>
<feature type="transmembrane region" description="Helical" evidence="8">
    <location>
        <begin position="30"/>
        <end position="46"/>
    </location>
</feature>
<keyword evidence="3" id="KW-0050">Antiport</keyword>
<dbReference type="InterPro" id="IPR006153">
    <property type="entry name" value="Cation/H_exchanger_TM"/>
</dbReference>
<dbReference type="PANTHER" id="PTHR43562">
    <property type="entry name" value="NAPA-TYPE SODIUM/HYDROGEN ANTIPORTER"/>
    <property type="match status" value="1"/>
</dbReference>
<feature type="transmembrane region" description="Helical" evidence="8">
    <location>
        <begin position="220"/>
        <end position="253"/>
    </location>
</feature>
<accession>A0A6G5QEC4</accession>
<dbReference type="Proteomes" id="UP000503264">
    <property type="component" value="Chromosome"/>
</dbReference>
<evidence type="ECO:0000259" key="9">
    <source>
        <dbReference type="Pfam" id="PF00999"/>
    </source>
</evidence>
<organism evidence="10 11">
    <name type="scientific">Campylobacter mucosalis CCUG 21559</name>
    <dbReference type="NCBI Taxonomy" id="1032067"/>
    <lineage>
        <taxon>Bacteria</taxon>
        <taxon>Pseudomonadati</taxon>
        <taxon>Campylobacterota</taxon>
        <taxon>Epsilonproteobacteria</taxon>
        <taxon>Campylobacterales</taxon>
        <taxon>Campylobacteraceae</taxon>
        <taxon>Campylobacter</taxon>
    </lineage>
</organism>
<evidence type="ECO:0000313" key="10">
    <source>
        <dbReference type="EMBL" id="QCD44002.1"/>
    </source>
</evidence>
<evidence type="ECO:0000313" key="11">
    <source>
        <dbReference type="Proteomes" id="UP000503264"/>
    </source>
</evidence>
<feature type="transmembrane region" description="Helical" evidence="8">
    <location>
        <begin position="325"/>
        <end position="347"/>
    </location>
</feature>
<gene>
    <name evidence="10" type="ORF">CMUC_0183</name>
</gene>
<dbReference type="RefSeq" id="WP_169763624.1">
    <property type="nucleotide sequence ID" value="NZ_CP012542.1"/>
</dbReference>
<keyword evidence="11" id="KW-1185">Reference proteome</keyword>
<evidence type="ECO:0000256" key="7">
    <source>
        <dbReference type="ARBA" id="ARBA00023136"/>
    </source>
</evidence>
<dbReference type="EMBL" id="CP012542">
    <property type="protein sequence ID" value="QCD44002.1"/>
    <property type="molecule type" value="Genomic_DNA"/>
</dbReference>
<evidence type="ECO:0000256" key="8">
    <source>
        <dbReference type="SAM" id="Phobius"/>
    </source>
</evidence>
<dbReference type="Pfam" id="PF00999">
    <property type="entry name" value="Na_H_Exchanger"/>
    <property type="match status" value="1"/>
</dbReference>
<feature type="transmembrane region" description="Helical" evidence="8">
    <location>
        <begin position="265"/>
        <end position="285"/>
    </location>
</feature>
<dbReference type="GO" id="GO:0015297">
    <property type="term" value="F:antiporter activity"/>
    <property type="evidence" value="ECO:0007669"/>
    <property type="project" value="UniProtKB-KW"/>
</dbReference>
<feature type="transmembrane region" description="Helical" evidence="8">
    <location>
        <begin position="6"/>
        <end position="23"/>
    </location>
</feature>
<feature type="transmembrane region" description="Helical" evidence="8">
    <location>
        <begin position="140"/>
        <end position="163"/>
    </location>
</feature>
<reference evidence="10 11" key="1">
    <citation type="submission" date="2016-07" db="EMBL/GenBank/DDBJ databases">
        <title>Comparative genomics of the Campylobacter concisus group.</title>
        <authorList>
            <person name="Miller W.G."/>
            <person name="Yee E."/>
            <person name="Chapman M.H."/>
            <person name="Huynh S."/>
            <person name="Bono J.L."/>
            <person name="On S.L.W."/>
            <person name="StLeger J."/>
            <person name="Foster G."/>
            <person name="Parker C.T."/>
        </authorList>
    </citation>
    <scope>NUCLEOTIDE SEQUENCE [LARGE SCALE GENOMIC DNA]</scope>
    <source>
        <strain evidence="10 11">CCUG 21559</strain>
    </source>
</reference>
<dbReference type="AlphaFoldDB" id="A0A6G5QEC4"/>
<protein>
    <submittedName>
        <fullName evidence="10">Na+/H+ exchanger family protein</fullName>
    </submittedName>
</protein>
<feature type="transmembrane region" description="Helical" evidence="8">
    <location>
        <begin position="84"/>
        <end position="104"/>
    </location>
</feature>
<evidence type="ECO:0000256" key="3">
    <source>
        <dbReference type="ARBA" id="ARBA00022449"/>
    </source>
</evidence>
<keyword evidence="2" id="KW-0813">Transport</keyword>
<evidence type="ECO:0000256" key="5">
    <source>
        <dbReference type="ARBA" id="ARBA00022989"/>
    </source>
</evidence>
<dbReference type="Gene3D" id="1.20.1530.20">
    <property type="match status" value="1"/>
</dbReference>
<name>A0A6G5QEC4_9BACT</name>